<comment type="catalytic activity">
    <reaction evidence="9 10 11 14">
        <text>Hydrolysis of proteins in presence of ATP.</text>
        <dbReference type="EC" id="3.4.21.53"/>
    </reaction>
</comment>
<keyword evidence="8 10" id="KW-0346">Stress response</keyword>
<comment type="subcellular location">
    <subcellularLocation>
        <location evidence="1 10 11">Cytoplasm</location>
    </subcellularLocation>
</comment>
<dbReference type="KEGG" id="htr:EPV75_08355"/>
<dbReference type="SUPFAM" id="SSF52540">
    <property type="entry name" value="P-loop containing nucleoside triphosphate hydrolases"/>
    <property type="match status" value="1"/>
</dbReference>
<dbReference type="PRINTS" id="PR00830">
    <property type="entry name" value="ENDOLAPTASE"/>
</dbReference>
<dbReference type="InterPro" id="IPR014721">
    <property type="entry name" value="Ribsml_uS5_D2-typ_fold_subgr"/>
</dbReference>
<evidence type="ECO:0000313" key="20">
    <source>
        <dbReference type="Proteomes" id="UP000285478"/>
    </source>
</evidence>
<feature type="domain" description="Lon N-terminal" evidence="18">
    <location>
        <begin position="60"/>
        <end position="256"/>
    </location>
</feature>
<evidence type="ECO:0000256" key="3">
    <source>
        <dbReference type="ARBA" id="ARBA00022670"/>
    </source>
</evidence>
<evidence type="ECO:0000256" key="5">
    <source>
        <dbReference type="ARBA" id="ARBA00022801"/>
    </source>
</evidence>
<evidence type="ECO:0000259" key="17">
    <source>
        <dbReference type="PROSITE" id="PS51786"/>
    </source>
</evidence>
<feature type="domain" description="Lon proteolytic" evidence="17">
    <location>
        <begin position="643"/>
        <end position="825"/>
    </location>
</feature>
<dbReference type="PROSITE" id="PS51787">
    <property type="entry name" value="LON_N"/>
    <property type="match status" value="1"/>
</dbReference>
<dbReference type="PANTHER" id="PTHR43718:SF2">
    <property type="entry name" value="LON PROTEASE HOMOLOG, MITOCHONDRIAL"/>
    <property type="match status" value="1"/>
</dbReference>
<dbReference type="SMART" id="SM00382">
    <property type="entry name" value="AAA"/>
    <property type="match status" value="1"/>
</dbReference>
<evidence type="ECO:0000256" key="14">
    <source>
        <dbReference type="PROSITE-ProRule" id="PRU01122"/>
    </source>
</evidence>
<keyword evidence="5 10" id="KW-0378">Hydrolase</keyword>
<dbReference type="Gene3D" id="2.30.130.40">
    <property type="entry name" value="LON domain-like"/>
    <property type="match status" value="1"/>
</dbReference>
<feature type="compositionally biased region" description="Basic and acidic residues" evidence="16">
    <location>
        <begin position="847"/>
        <end position="856"/>
    </location>
</feature>
<keyword evidence="4 10" id="KW-0547">Nucleotide-binding</keyword>
<comment type="similarity">
    <text evidence="10 11 14 15">Belongs to the peptidase S16 family.</text>
</comment>
<dbReference type="Pfam" id="PF02190">
    <property type="entry name" value="LON_substr_bdg"/>
    <property type="match status" value="1"/>
</dbReference>
<dbReference type="GO" id="GO:0004176">
    <property type="term" value="F:ATP-dependent peptidase activity"/>
    <property type="evidence" value="ECO:0007669"/>
    <property type="project" value="UniProtKB-UniRule"/>
</dbReference>
<dbReference type="NCBIfam" id="TIGR00763">
    <property type="entry name" value="lon"/>
    <property type="match status" value="1"/>
</dbReference>
<dbReference type="AlphaFoldDB" id="A0A410H6U2"/>
<reference evidence="19 20" key="1">
    <citation type="journal article" date="2018" name="Environ. Microbiol.">
        <title>Genomes of ubiquitous marine and hypersaline Hydrogenovibrio, Thiomicrorhabdus and Thiomicrospira spp. encode a diversity of mechanisms to sustain chemolithoautotrophy in heterogeneous environments.</title>
        <authorList>
            <person name="Scott K.M."/>
            <person name="Williams J."/>
            <person name="Porter C.M.B."/>
            <person name="Russel S."/>
            <person name="Harmer T.L."/>
            <person name="Paul J.H."/>
            <person name="Antonen K.M."/>
            <person name="Bridges M.K."/>
            <person name="Camper G.J."/>
            <person name="Campla C.K."/>
            <person name="Casella L.G."/>
            <person name="Chase E."/>
            <person name="Conrad J.W."/>
            <person name="Cruz M.C."/>
            <person name="Dunlap D.S."/>
            <person name="Duran L."/>
            <person name="Fahsbender E.M."/>
            <person name="Goldsmith D.B."/>
            <person name="Keeley R.F."/>
            <person name="Kondoff M.R."/>
            <person name="Kussy B.I."/>
            <person name="Lane M.K."/>
            <person name="Lawler S."/>
            <person name="Leigh B.A."/>
            <person name="Lewis C."/>
            <person name="Lostal L.M."/>
            <person name="Marking D."/>
            <person name="Mancera P.A."/>
            <person name="McClenthan E.C."/>
            <person name="McIntyre E.A."/>
            <person name="Mine J.A."/>
            <person name="Modi S."/>
            <person name="Moore B.D."/>
            <person name="Morgan W.A."/>
            <person name="Nelson K.M."/>
            <person name="Nguyen K.N."/>
            <person name="Ogburn N."/>
            <person name="Parrino D.G."/>
            <person name="Pedapudi A.D."/>
            <person name="Pelham R.P."/>
            <person name="Preece A.M."/>
            <person name="Rampersad E.A."/>
            <person name="Richardson J.C."/>
            <person name="Rodgers C.M."/>
            <person name="Schaffer B.L."/>
            <person name="Sheridan N.E."/>
            <person name="Solone M.R."/>
            <person name="Staley Z.R."/>
            <person name="Tabuchi M."/>
            <person name="Waide R.J."/>
            <person name="Wanjugi P.W."/>
            <person name="Young S."/>
            <person name="Clum A."/>
            <person name="Daum C."/>
            <person name="Huntemann M."/>
            <person name="Ivanova N."/>
            <person name="Kyrpides N."/>
            <person name="Mikhailova N."/>
            <person name="Palaniappan K."/>
            <person name="Pillay M."/>
            <person name="Reddy T.B.K."/>
            <person name="Shapiro N."/>
            <person name="Stamatis D."/>
            <person name="Varghese N."/>
            <person name="Woyke T."/>
            <person name="Boden R."/>
            <person name="Freyermuth S.K."/>
            <person name="Kerfeld C.A."/>
        </authorList>
    </citation>
    <scope>NUCLEOTIDE SEQUENCE [LARGE SCALE GENOMIC DNA]</scope>
    <source>
        <strain evidence="19 20">JR-2</strain>
    </source>
</reference>
<dbReference type="PROSITE" id="PS01046">
    <property type="entry name" value="LON_SER"/>
    <property type="match status" value="1"/>
</dbReference>
<dbReference type="Proteomes" id="UP000285478">
    <property type="component" value="Chromosome"/>
</dbReference>
<evidence type="ECO:0000256" key="11">
    <source>
        <dbReference type="PIRNR" id="PIRNR001174"/>
    </source>
</evidence>
<accession>A0A410H6U2</accession>
<name>A0A410H6U2_9GAMM</name>
<dbReference type="GO" id="GO:0016887">
    <property type="term" value="F:ATP hydrolysis activity"/>
    <property type="evidence" value="ECO:0007669"/>
    <property type="project" value="UniProtKB-UniRule"/>
</dbReference>
<dbReference type="InterPro" id="IPR003593">
    <property type="entry name" value="AAA+_ATPase"/>
</dbReference>
<evidence type="ECO:0000256" key="2">
    <source>
        <dbReference type="ARBA" id="ARBA00022490"/>
    </source>
</evidence>
<dbReference type="GO" id="GO:0034605">
    <property type="term" value="P:cellular response to heat"/>
    <property type="evidence" value="ECO:0007669"/>
    <property type="project" value="UniProtKB-UniRule"/>
</dbReference>
<dbReference type="InterPro" id="IPR046336">
    <property type="entry name" value="Lon_prtase_N_sf"/>
</dbReference>
<gene>
    <name evidence="10 19" type="primary">lon</name>
    <name evidence="19" type="ORF">EPV75_08355</name>
</gene>
<dbReference type="InterPro" id="IPR020568">
    <property type="entry name" value="Ribosomal_Su5_D2-typ_SF"/>
</dbReference>
<organism evidence="19 20">
    <name type="scientific">Hydrogenovibrio thermophilus</name>
    <dbReference type="NCBI Taxonomy" id="265883"/>
    <lineage>
        <taxon>Bacteria</taxon>
        <taxon>Pseudomonadati</taxon>
        <taxon>Pseudomonadota</taxon>
        <taxon>Gammaproteobacteria</taxon>
        <taxon>Thiotrichales</taxon>
        <taxon>Piscirickettsiaceae</taxon>
        <taxon>Hydrogenovibrio</taxon>
    </lineage>
</organism>
<dbReference type="InterPro" id="IPR008268">
    <property type="entry name" value="Peptidase_S16_AS"/>
</dbReference>
<evidence type="ECO:0000259" key="18">
    <source>
        <dbReference type="PROSITE" id="PS51787"/>
    </source>
</evidence>
<dbReference type="InterPro" id="IPR008269">
    <property type="entry name" value="Lon_proteolytic"/>
</dbReference>
<dbReference type="GO" id="GO:0004252">
    <property type="term" value="F:serine-type endopeptidase activity"/>
    <property type="evidence" value="ECO:0007669"/>
    <property type="project" value="UniProtKB-UniRule"/>
</dbReference>
<dbReference type="GO" id="GO:0043565">
    <property type="term" value="F:sequence-specific DNA binding"/>
    <property type="evidence" value="ECO:0007669"/>
    <property type="project" value="UniProtKB-UniRule"/>
</dbReference>
<feature type="active site" evidence="10 12">
    <location>
        <position position="731"/>
    </location>
</feature>
<dbReference type="FunFam" id="3.40.50.300:FF:000021">
    <property type="entry name" value="Lon protease homolog"/>
    <property type="match status" value="1"/>
</dbReference>
<sequence length="856" mass="96071">MNDEEITFSEFVDHTDEYAQSEAVDGGDALDGEHIAHDGDKPNDSAHMLVKANMSRPEALFLLPVKERPFFPGQTLPIILDKDIWHDTIQSVIDNKIQYIGIIYVDTDDHFKAVPDDFAQTGTLVRIHDPKIKPDYIQLIAEGICRFQISEWIHEAPPYRARVTYPSDIRNANPSEYKAYGLAIMNAFKELLPLNPLYSEELKYFLNRYSASDSHHLADFAASLTAASNEKLQDLLDTLDLSERLEKVLNLFKHEIEVTKLQFNIRERVEENLTQQQREFFLHQQLKEIQKELGMVKDDRTADADLFQERIEKLALSDEAQQKSEEELNKINMLDPQSPEYGVARNWLDWLTQLPWGQYSKDKLDLKRAKKILDKGHDGLSDVKDRILEFLAVGALKGEISGSIICLVGPPGVGKTSIGRSIADTLGRKFYRFSVGGMRDEAEIKGHRRTYIGAMPGKFVQALKDCGTANPVIMLDEVDKIGSSYQGDPASALLEVLDPEQNTEFMDHYMDVRFDLSKALFICTANTLDTIPGPLLDRMEVIRLSGYITEEKVQIAKHHLWPTLLDEAGLDKKQVQITPATIRHVIEGYAREAGVRNLKKQLAKLIRKLAIRFVKGELEQTTIHVNDLESMLGQPRFSPEKTNLQIGTVTGLAWTSMGGATLTIEASRVHTLNRGFKLSGQLGEVMQESASIAYSYIASNLDKYKADPEFFDKAFVHLHVPDGATPKDGPSAGITMATALLSLARDEAIKKPLAMTGELSLTGQVLPVGGIREKVIAARRIGIREIILPEENRKDYDELPDYLKEGVTIHFAKHFDDVAKLTFQIRSKSKALKAYLTKAPSATAETETDKRGDSVS</sequence>
<dbReference type="PROSITE" id="PS51786">
    <property type="entry name" value="LON_PROTEOLYTIC"/>
    <property type="match status" value="1"/>
</dbReference>
<dbReference type="Pfam" id="PF00004">
    <property type="entry name" value="AAA"/>
    <property type="match status" value="1"/>
</dbReference>
<feature type="active site" evidence="10 12">
    <location>
        <position position="774"/>
    </location>
</feature>
<dbReference type="InterPro" id="IPR004815">
    <property type="entry name" value="Lon_bac/euk-typ"/>
</dbReference>
<dbReference type="Gene3D" id="1.10.8.60">
    <property type="match status" value="1"/>
</dbReference>
<comment type="induction">
    <text evidence="10">By heat shock.</text>
</comment>
<dbReference type="GO" id="GO:0005737">
    <property type="term" value="C:cytoplasm"/>
    <property type="evidence" value="ECO:0007669"/>
    <property type="project" value="UniProtKB-SubCell"/>
</dbReference>
<evidence type="ECO:0000256" key="16">
    <source>
        <dbReference type="SAM" id="MobiDB-lite"/>
    </source>
</evidence>
<dbReference type="FunFam" id="1.20.5.5270:FF:000001">
    <property type="entry name" value="Lon protease homolog, mitochondrial"/>
    <property type="match status" value="1"/>
</dbReference>
<keyword evidence="20" id="KW-1185">Reference proteome</keyword>
<dbReference type="Pfam" id="PF22667">
    <property type="entry name" value="Lon_lid"/>
    <property type="match status" value="1"/>
</dbReference>
<dbReference type="InterPro" id="IPR027065">
    <property type="entry name" value="Lon_Prtase"/>
</dbReference>
<dbReference type="Gene3D" id="1.20.5.5270">
    <property type="match status" value="1"/>
</dbReference>
<dbReference type="CDD" id="cd19500">
    <property type="entry name" value="RecA-like_Lon"/>
    <property type="match status" value="1"/>
</dbReference>
<evidence type="ECO:0000256" key="13">
    <source>
        <dbReference type="PIRSR" id="PIRSR001174-2"/>
    </source>
</evidence>
<dbReference type="GO" id="GO:0005524">
    <property type="term" value="F:ATP binding"/>
    <property type="evidence" value="ECO:0007669"/>
    <property type="project" value="UniProtKB-UniRule"/>
</dbReference>
<evidence type="ECO:0000256" key="9">
    <source>
        <dbReference type="ARBA" id="ARBA00050665"/>
    </source>
</evidence>
<dbReference type="InterPro" id="IPR054594">
    <property type="entry name" value="Lon_lid"/>
</dbReference>
<dbReference type="InterPro" id="IPR015947">
    <property type="entry name" value="PUA-like_sf"/>
</dbReference>
<dbReference type="EMBL" id="CP035033">
    <property type="protein sequence ID" value="QAB16480.1"/>
    <property type="molecule type" value="Genomic_DNA"/>
</dbReference>
<evidence type="ECO:0000313" key="19">
    <source>
        <dbReference type="EMBL" id="QAB16480.1"/>
    </source>
</evidence>
<keyword evidence="6 10" id="KW-0720">Serine protease</keyword>
<feature type="binding site" evidence="10 13">
    <location>
        <begin position="409"/>
        <end position="416"/>
    </location>
    <ligand>
        <name>ATP</name>
        <dbReference type="ChEBI" id="CHEBI:30616"/>
    </ligand>
</feature>
<evidence type="ECO:0000256" key="1">
    <source>
        <dbReference type="ARBA" id="ARBA00004496"/>
    </source>
</evidence>
<keyword evidence="2 10" id="KW-0963">Cytoplasm</keyword>
<evidence type="ECO:0000256" key="6">
    <source>
        <dbReference type="ARBA" id="ARBA00022825"/>
    </source>
</evidence>
<comment type="subunit">
    <text evidence="10 11">Homohexamer. Organized in a ring with a central cavity.</text>
</comment>
<dbReference type="InterPro" id="IPR003959">
    <property type="entry name" value="ATPase_AAA_core"/>
</dbReference>
<dbReference type="InterPro" id="IPR003111">
    <property type="entry name" value="Lon_prtase_N"/>
</dbReference>
<dbReference type="SMART" id="SM00464">
    <property type="entry name" value="LON"/>
    <property type="match status" value="1"/>
</dbReference>
<evidence type="ECO:0000256" key="12">
    <source>
        <dbReference type="PIRSR" id="PIRSR001174-1"/>
    </source>
</evidence>
<dbReference type="PIRSF" id="PIRSF001174">
    <property type="entry name" value="Lon_proteas"/>
    <property type="match status" value="1"/>
</dbReference>
<evidence type="ECO:0000256" key="7">
    <source>
        <dbReference type="ARBA" id="ARBA00022840"/>
    </source>
</evidence>
<dbReference type="SUPFAM" id="SSF88697">
    <property type="entry name" value="PUA domain-like"/>
    <property type="match status" value="1"/>
</dbReference>
<evidence type="ECO:0000256" key="8">
    <source>
        <dbReference type="ARBA" id="ARBA00023016"/>
    </source>
</evidence>
<proteinExistence type="evidence at transcript level"/>
<evidence type="ECO:0000256" key="15">
    <source>
        <dbReference type="RuleBase" id="RU000591"/>
    </source>
</evidence>
<dbReference type="Pfam" id="PF05362">
    <property type="entry name" value="Lon_C"/>
    <property type="match status" value="1"/>
</dbReference>
<feature type="region of interest" description="Disordered" evidence="16">
    <location>
        <begin position="837"/>
        <end position="856"/>
    </location>
</feature>
<dbReference type="InterPro" id="IPR027417">
    <property type="entry name" value="P-loop_NTPase"/>
</dbReference>
<dbReference type="PANTHER" id="PTHR43718">
    <property type="entry name" value="LON PROTEASE"/>
    <property type="match status" value="1"/>
</dbReference>
<evidence type="ECO:0000256" key="10">
    <source>
        <dbReference type="HAMAP-Rule" id="MF_01973"/>
    </source>
</evidence>
<dbReference type="EC" id="3.4.21.53" evidence="10 11"/>
<dbReference type="Gene3D" id="3.30.230.10">
    <property type="match status" value="1"/>
</dbReference>
<keyword evidence="7 10" id="KW-0067">ATP-binding</keyword>
<dbReference type="SUPFAM" id="SSF54211">
    <property type="entry name" value="Ribosomal protein S5 domain 2-like"/>
    <property type="match status" value="1"/>
</dbReference>
<protein>
    <recommendedName>
        <fullName evidence="10 11">Lon protease</fullName>
        <ecNumber evidence="10 11">3.4.21.53</ecNumber>
    </recommendedName>
    <alternativeName>
        <fullName evidence="10">ATP-dependent protease La</fullName>
    </alternativeName>
</protein>
<dbReference type="GO" id="GO:0006515">
    <property type="term" value="P:protein quality control for misfolded or incompletely synthesized proteins"/>
    <property type="evidence" value="ECO:0007669"/>
    <property type="project" value="UniProtKB-UniRule"/>
</dbReference>
<comment type="function">
    <text evidence="10">ATP-dependent serine protease that mediates the selective degradation of mutant and abnormal proteins as well as certain short-lived regulatory proteins. Required for cellular homeostasis and for survival from DNA damage and developmental changes induced by stress. Degrades polypeptides processively to yield small peptide fragments that are 5 to 10 amino acids long. Binds to DNA in a double-stranded, site-specific manner.</text>
</comment>
<evidence type="ECO:0000256" key="4">
    <source>
        <dbReference type="ARBA" id="ARBA00022741"/>
    </source>
</evidence>
<keyword evidence="3 10" id="KW-0645">Protease</keyword>
<dbReference type="InterPro" id="IPR027543">
    <property type="entry name" value="Lon_bac"/>
</dbReference>
<dbReference type="Gene3D" id="3.40.50.300">
    <property type="entry name" value="P-loop containing nucleotide triphosphate hydrolases"/>
    <property type="match status" value="1"/>
</dbReference>
<dbReference type="HAMAP" id="MF_01973">
    <property type="entry name" value="lon_bact"/>
    <property type="match status" value="1"/>
</dbReference>
<dbReference type="Gene3D" id="1.20.58.1480">
    <property type="match status" value="1"/>
</dbReference>